<dbReference type="PANTHER" id="PTHR43602">
    <property type="match status" value="1"/>
</dbReference>
<keyword evidence="2" id="KW-0809">Transit peptide</keyword>
<dbReference type="Gene3D" id="3.90.226.10">
    <property type="entry name" value="2-enoyl-CoA Hydratase, Chain A, domain 1"/>
    <property type="match status" value="1"/>
</dbReference>
<dbReference type="Pfam" id="PF00378">
    <property type="entry name" value="ECH_1"/>
    <property type="match status" value="1"/>
</dbReference>
<dbReference type="AlphaFoldDB" id="A0A1W2AWC3"/>
<evidence type="ECO:0000313" key="5">
    <source>
        <dbReference type="Proteomes" id="UP000192790"/>
    </source>
</evidence>
<keyword evidence="1" id="KW-0276">Fatty acid metabolism</keyword>
<keyword evidence="5" id="KW-1185">Reference proteome</keyword>
<reference evidence="4 5" key="1">
    <citation type="submission" date="2017-04" db="EMBL/GenBank/DDBJ databases">
        <authorList>
            <person name="Afonso C.L."/>
            <person name="Miller P.J."/>
            <person name="Scott M.A."/>
            <person name="Spackman E."/>
            <person name="Goraichik I."/>
            <person name="Dimitrov K.M."/>
            <person name="Suarez D.L."/>
            <person name="Swayne D.E."/>
        </authorList>
    </citation>
    <scope>NUCLEOTIDE SEQUENCE [LARGE SCALE GENOMIC DNA]</scope>
    <source>
        <strain evidence="4 5">DSM 12816</strain>
    </source>
</reference>
<organism evidence="4 5">
    <name type="scientific">Papillibacter cinnamivorans DSM 12816</name>
    <dbReference type="NCBI Taxonomy" id="1122930"/>
    <lineage>
        <taxon>Bacteria</taxon>
        <taxon>Bacillati</taxon>
        <taxon>Bacillota</taxon>
        <taxon>Clostridia</taxon>
        <taxon>Eubacteriales</taxon>
        <taxon>Oscillospiraceae</taxon>
        <taxon>Papillibacter</taxon>
    </lineage>
</organism>
<dbReference type="PANTHER" id="PTHR43602:SF1">
    <property type="entry name" value="ENOYL-COA HYDRATASE DOMAIN-CONTAINING PROTEIN 3, MITOCHONDRIAL"/>
    <property type="match status" value="1"/>
</dbReference>
<dbReference type="OrthoDB" id="9775794at2"/>
<dbReference type="InterPro" id="IPR029045">
    <property type="entry name" value="ClpP/crotonase-like_dom_sf"/>
</dbReference>
<proteinExistence type="predicted"/>
<evidence type="ECO:0000256" key="3">
    <source>
        <dbReference type="ARBA" id="ARBA00023098"/>
    </source>
</evidence>
<gene>
    <name evidence="4" type="ORF">SAMN02745168_1998</name>
</gene>
<dbReference type="CDD" id="cd06558">
    <property type="entry name" value="crotonase-like"/>
    <property type="match status" value="1"/>
</dbReference>
<dbReference type="InterPro" id="IPR052377">
    <property type="entry name" value="Mitochondrial_ECH-domain"/>
</dbReference>
<dbReference type="EMBL" id="FWXW01000004">
    <property type="protein sequence ID" value="SMC64983.1"/>
    <property type="molecule type" value="Genomic_DNA"/>
</dbReference>
<dbReference type="RefSeq" id="WP_084234667.1">
    <property type="nucleotide sequence ID" value="NZ_FWXW01000004.1"/>
</dbReference>
<dbReference type="Proteomes" id="UP000192790">
    <property type="component" value="Unassembled WGS sequence"/>
</dbReference>
<dbReference type="InterPro" id="IPR001753">
    <property type="entry name" value="Enoyl-CoA_hydra/iso"/>
</dbReference>
<name>A0A1W2AWC3_9FIRM</name>
<evidence type="ECO:0000256" key="2">
    <source>
        <dbReference type="ARBA" id="ARBA00022946"/>
    </source>
</evidence>
<accession>A0A1W2AWC3</accession>
<dbReference type="STRING" id="1122930.SAMN02745168_1998"/>
<protein>
    <submittedName>
        <fullName evidence="4">Short chain enoyl-CoA hydratase</fullName>
    </submittedName>
</protein>
<sequence length="258" mass="28002">MEYKTILTSKKEHIATITLNRPESLNTFSLEMAVELDAALWEADRDDDVYVVILNGAGKGFCAGIDVNMMKGHSAAELYWFTGPTQEASLTMSRMVKPVIASVHKIAVANGAGLVASADLAVAARSTRFGTTAVNVGLFCMGPAIPLSKSVGRKRALELLFTGDIIDAEEALRIGLINKVVDDDKLEEETWKLAKKIAAKSPLGVQMGKRTFYACADLEYSKAYDMANGQFAILGSTEDATEGIDAFLNRREPNFKLK</sequence>
<evidence type="ECO:0000256" key="1">
    <source>
        <dbReference type="ARBA" id="ARBA00022832"/>
    </source>
</evidence>
<keyword evidence="3" id="KW-0443">Lipid metabolism</keyword>
<dbReference type="GO" id="GO:0006631">
    <property type="term" value="P:fatty acid metabolic process"/>
    <property type="evidence" value="ECO:0007669"/>
    <property type="project" value="UniProtKB-KW"/>
</dbReference>
<evidence type="ECO:0000313" key="4">
    <source>
        <dbReference type="EMBL" id="SMC64983.1"/>
    </source>
</evidence>
<dbReference type="GO" id="GO:0016836">
    <property type="term" value="F:hydro-lyase activity"/>
    <property type="evidence" value="ECO:0007669"/>
    <property type="project" value="TreeGrafter"/>
</dbReference>
<dbReference type="SUPFAM" id="SSF52096">
    <property type="entry name" value="ClpP/crotonase"/>
    <property type="match status" value="1"/>
</dbReference>